<reference evidence="2" key="2">
    <citation type="journal article" date="2008" name="Dev. Comp. Immunol.">
        <title>Identification of the up-regulated expression genes in hemocytes of variously colored abalone (Haliotis diversicolor Reeve, 1846) challenged with bacteria.</title>
        <authorList>
            <person name="Wang K.J."/>
            <person name="Ren H.L."/>
            <person name="Xu D.D."/>
            <person name="Cai L."/>
            <person name="Yang M."/>
        </authorList>
    </citation>
    <scope>NUCLEOTIDE SEQUENCE</scope>
</reference>
<sequence length="38" mass="4782">MHNRYYSLFLLSFLSYISMTMSQFVFFSHYSFYFNFTI</sequence>
<dbReference type="AlphaFoldDB" id="B3TK85"/>
<keyword evidence="1" id="KW-1133">Transmembrane helix</keyword>
<keyword evidence="1" id="KW-0812">Transmembrane</keyword>
<accession>B3TK85</accession>
<proteinExistence type="evidence at transcript level"/>
<evidence type="ECO:0000313" key="2">
    <source>
        <dbReference type="EMBL" id="ABY87414.1"/>
    </source>
</evidence>
<organism evidence="2">
    <name type="scientific">Haliotis diversicolor</name>
    <name type="common">Abalone</name>
    <name type="synonym">Sulculus diversicolor</name>
    <dbReference type="NCBI Taxonomy" id="36095"/>
    <lineage>
        <taxon>Eukaryota</taxon>
        <taxon>Metazoa</taxon>
        <taxon>Spiralia</taxon>
        <taxon>Lophotrochozoa</taxon>
        <taxon>Mollusca</taxon>
        <taxon>Gastropoda</taxon>
        <taxon>Vetigastropoda</taxon>
        <taxon>Lepetellida</taxon>
        <taxon>Haliotoidea</taxon>
        <taxon>Haliotidae</taxon>
        <taxon>Haliotis</taxon>
    </lineage>
</organism>
<evidence type="ECO:0000256" key="1">
    <source>
        <dbReference type="SAM" id="Phobius"/>
    </source>
</evidence>
<protein>
    <submittedName>
        <fullName evidence="2">Uncharacterized protein</fullName>
    </submittedName>
</protein>
<name>B3TK85_HALDV</name>
<feature type="transmembrane region" description="Helical" evidence="1">
    <location>
        <begin position="6"/>
        <end position="27"/>
    </location>
</feature>
<reference evidence="2" key="1">
    <citation type="submission" date="2007-10" db="EMBL/GenBank/DDBJ databases">
        <authorList>
            <person name="Ren H.-L."/>
            <person name="Wang K.-J."/>
            <person name="Xu D.-D."/>
            <person name="Cai L."/>
            <person name="Lin Z.-Y."/>
            <person name="Yang M."/>
            <person name="Qiao K."/>
            <person name="Zhang N."/>
        </authorList>
    </citation>
    <scope>NUCLEOTIDE SEQUENCE</scope>
</reference>
<keyword evidence="1" id="KW-0472">Membrane</keyword>
<dbReference type="EMBL" id="EU244399">
    <property type="protein sequence ID" value="ABY87414.1"/>
    <property type="molecule type" value="mRNA"/>
</dbReference>